<organism evidence="2 4">
    <name type="scientific">Ooceraea biroi</name>
    <name type="common">Clonal raider ant</name>
    <name type="synonym">Cerapachys biroi</name>
    <dbReference type="NCBI Taxonomy" id="2015173"/>
    <lineage>
        <taxon>Eukaryota</taxon>
        <taxon>Metazoa</taxon>
        <taxon>Ecdysozoa</taxon>
        <taxon>Arthropoda</taxon>
        <taxon>Hexapoda</taxon>
        <taxon>Insecta</taxon>
        <taxon>Pterygota</taxon>
        <taxon>Neoptera</taxon>
        <taxon>Endopterygota</taxon>
        <taxon>Hymenoptera</taxon>
        <taxon>Apocrita</taxon>
        <taxon>Aculeata</taxon>
        <taxon>Formicoidea</taxon>
        <taxon>Formicidae</taxon>
        <taxon>Dorylinae</taxon>
        <taxon>Ooceraea</taxon>
    </lineage>
</organism>
<feature type="region of interest" description="Disordered" evidence="1">
    <location>
        <begin position="145"/>
        <end position="219"/>
    </location>
</feature>
<feature type="compositionally biased region" description="Basic and acidic residues" evidence="1">
    <location>
        <begin position="193"/>
        <end position="203"/>
    </location>
</feature>
<reference evidence="2 4" key="1">
    <citation type="journal article" date="2014" name="Curr. Biol.">
        <title>The genome of the clonal raider ant Cerapachys biroi.</title>
        <authorList>
            <person name="Oxley P.R."/>
            <person name="Ji L."/>
            <person name="Fetter-Pruneda I."/>
            <person name="McKenzie S.K."/>
            <person name="Li C."/>
            <person name="Hu H."/>
            <person name="Zhang G."/>
            <person name="Kronauer D.J."/>
        </authorList>
    </citation>
    <scope>NUCLEOTIDE SEQUENCE [LARGE SCALE GENOMIC DNA]</scope>
</reference>
<dbReference type="AlphaFoldDB" id="A0A026WCE3"/>
<accession>A0A026WCE3</accession>
<evidence type="ECO:0000313" key="2">
    <source>
        <dbReference type="EMBL" id="EZA52714.1"/>
    </source>
</evidence>
<feature type="compositionally biased region" description="Basic and acidic residues" evidence="1">
    <location>
        <begin position="145"/>
        <end position="158"/>
    </location>
</feature>
<reference evidence="3 5" key="2">
    <citation type="journal article" date="2018" name="Genome Res.">
        <title>The genomic architecture and molecular evolution of ant odorant receptors.</title>
        <authorList>
            <person name="McKenzie S.K."/>
            <person name="Kronauer D.J.C."/>
        </authorList>
    </citation>
    <scope>NUCLEOTIDE SEQUENCE [LARGE SCALE GENOMIC DNA]</scope>
    <source>
        <strain evidence="3">Clonal line C1</strain>
    </source>
</reference>
<dbReference type="Proteomes" id="UP000053097">
    <property type="component" value="Unassembled WGS sequence"/>
</dbReference>
<reference evidence="3" key="3">
    <citation type="submission" date="2018-07" db="EMBL/GenBank/DDBJ databases">
        <authorList>
            <person name="Mckenzie S.K."/>
            <person name="Kronauer D.J.C."/>
        </authorList>
    </citation>
    <scope>NUCLEOTIDE SEQUENCE</scope>
    <source>
        <strain evidence="3">Clonal line C1</strain>
    </source>
</reference>
<evidence type="ECO:0000313" key="5">
    <source>
        <dbReference type="Proteomes" id="UP000279307"/>
    </source>
</evidence>
<evidence type="ECO:0000256" key="1">
    <source>
        <dbReference type="SAM" id="MobiDB-lite"/>
    </source>
</evidence>
<name>A0A026WCE3_OOCBI</name>
<dbReference type="Proteomes" id="UP000279307">
    <property type="component" value="Chromosome 2"/>
</dbReference>
<evidence type="ECO:0000313" key="4">
    <source>
        <dbReference type="Proteomes" id="UP000053097"/>
    </source>
</evidence>
<keyword evidence="4" id="KW-1185">Reference proteome</keyword>
<evidence type="ECO:0000313" key="3">
    <source>
        <dbReference type="EMBL" id="RLU25801.1"/>
    </source>
</evidence>
<dbReference type="OMA" id="KEHWKVF"/>
<dbReference type="EMBL" id="QOIP01000002">
    <property type="protein sequence ID" value="RLU25801.1"/>
    <property type="molecule type" value="Genomic_DNA"/>
</dbReference>
<protein>
    <submittedName>
        <fullName evidence="2">Uncharacterized protein</fullName>
    </submittedName>
</protein>
<gene>
    <name evidence="3" type="ORF">DMN91_001961</name>
    <name evidence="2" type="ORF">X777_07095</name>
</gene>
<dbReference type="OrthoDB" id="6374619at2759"/>
<dbReference type="EMBL" id="KK107321">
    <property type="protein sequence ID" value="EZA52714.1"/>
    <property type="molecule type" value="Genomic_DNA"/>
</dbReference>
<proteinExistence type="predicted"/>
<dbReference type="STRING" id="2015173.A0A026WCE3"/>
<sequence length="219" mass="24832">MAPNICVTEFPMAELNNGSNGTTVHTYVRRRQRSQNVASVRRRTLALEQMLLRSGPIAETSLASRENCSRGLKYTNAVRNQSISDKRLQADEPYKKVTIRRDLLNIVARTMTLVQRNYILQKRVNALHAETRRYLCSTLSNPKNRCQEQRLQEPHSEGENVPPFTKQVVSPSPSLSSDSSDENSHHGLAYTHNHNDKYSRVDDDCSPDDNSEGSSRNGY</sequence>